<dbReference type="Proteomes" id="UP000232323">
    <property type="component" value="Unassembled WGS sequence"/>
</dbReference>
<feature type="region of interest" description="Disordered" evidence="7">
    <location>
        <begin position="1479"/>
        <end position="1502"/>
    </location>
</feature>
<dbReference type="InterPro" id="IPR008271">
    <property type="entry name" value="Ser/Thr_kinase_AS"/>
</dbReference>
<keyword evidence="2" id="KW-0597">Phosphoprotein</keyword>
<dbReference type="GO" id="GO:0004713">
    <property type="term" value="F:protein tyrosine kinase activity"/>
    <property type="evidence" value="ECO:0007669"/>
    <property type="project" value="TreeGrafter"/>
</dbReference>
<organism evidence="9 10">
    <name type="scientific">Chlamydomonas eustigma</name>
    <dbReference type="NCBI Taxonomy" id="1157962"/>
    <lineage>
        <taxon>Eukaryota</taxon>
        <taxon>Viridiplantae</taxon>
        <taxon>Chlorophyta</taxon>
        <taxon>core chlorophytes</taxon>
        <taxon>Chlorophyceae</taxon>
        <taxon>CS clade</taxon>
        <taxon>Chlamydomonadales</taxon>
        <taxon>Chlamydomonadaceae</taxon>
        <taxon>Chlamydomonas</taxon>
    </lineage>
</organism>
<dbReference type="FunFam" id="1.10.510.10:FF:000380">
    <property type="entry name" value="Serine/threonine-protein kinase ppk15"/>
    <property type="match status" value="1"/>
</dbReference>
<keyword evidence="3" id="KW-0808">Transferase</keyword>
<dbReference type="GO" id="GO:0005737">
    <property type="term" value="C:cytoplasm"/>
    <property type="evidence" value="ECO:0007669"/>
    <property type="project" value="TreeGrafter"/>
</dbReference>
<feature type="compositionally biased region" description="Polar residues" evidence="7">
    <location>
        <begin position="1226"/>
        <end position="1236"/>
    </location>
</feature>
<feature type="compositionally biased region" description="Low complexity" evidence="7">
    <location>
        <begin position="180"/>
        <end position="221"/>
    </location>
</feature>
<comment type="caution">
    <text evidence="9">The sequence shown here is derived from an EMBL/GenBank/DDBJ whole genome shotgun (WGS) entry which is preliminary data.</text>
</comment>
<feature type="region of interest" description="Disordered" evidence="7">
    <location>
        <begin position="372"/>
        <end position="404"/>
    </location>
</feature>
<evidence type="ECO:0000256" key="6">
    <source>
        <dbReference type="ARBA" id="ARBA00022840"/>
    </source>
</evidence>
<keyword evidence="1" id="KW-0723">Serine/threonine-protein kinase</keyword>
<proteinExistence type="predicted"/>
<feature type="region of interest" description="Disordered" evidence="7">
    <location>
        <begin position="290"/>
        <end position="309"/>
    </location>
</feature>
<evidence type="ECO:0000256" key="2">
    <source>
        <dbReference type="ARBA" id="ARBA00022553"/>
    </source>
</evidence>
<evidence type="ECO:0000313" key="9">
    <source>
        <dbReference type="EMBL" id="GAX74346.1"/>
    </source>
</evidence>
<feature type="region of interest" description="Disordered" evidence="7">
    <location>
        <begin position="1"/>
        <end position="79"/>
    </location>
</feature>
<dbReference type="OrthoDB" id="9332038at2759"/>
<dbReference type="InterPro" id="IPR050494">
    <property type="entry name" value="Ser_Thr_dual-spec_kinase"/>
</dbReference>
<dbReference type="GO" id="GO:0004674">
    <property type="term" value="F:protein serine/threonine kinase activity"/>
    <property type="evidence" value="ECO:0007669"/>
    <property type="project" value="UniProtKB-KW"/>
</dbReference>
<dbReference type="PANTHER" id="PTHR24058:SF17">
    <property type="entry name" value="HOMEODOMAIN INTERACTING PROTEIN KINASE, ISOFORM D"/>
    <property type="match status" value="1"/>
</dbReference>
<keyword evidence="5" id="KW-0418">Kinase</keyword>
<feature type="region of interest" description="Disordered" evidence="7">
    <location>
        <begin position="1705"/>
        <end position="1724"/>
    </location>
</feature>
<dbReference type="STRING" id="1157962.A0A250WUA5"/>
<keyword evidence="4" id="KW-0547">Nucleotide-binding</keyword>
<dbReference type="InterPro" id="IPR011009">
    <property type="entry name" value="Kinase-like_dom_sf"/>
</dbReference>
<sequence>MDHRTDSSPSRYRRGQDDGFRTPSPSDIDRQSPLQRMDTSCSPAFQDDEGVMDMSFSPALNNDRSASEDVAHDTASFSPQGMRAQVGEHLTSSMAPHTTSLHRQDPDHAPQPAGYSGNVAQQGALRHNPLTAATSVQTDVKNSQLPILHGTPGAAMDVRAAADEHKEGGLPQMASILQRTSQQHQSSNTNNHSGNHASSSSHAGSAFKKYTSPLSSSLPSNLNPPLIRVHGTDPSTNMVPAGVKSSSLNATSTLFHPPPHSQHLHTVVQGATVRLVDMYRRCNTQFKYSHQGNPKRALTKPSVGTRNDGYDNENSDLILYVNDALINQQASSGIKRRYIIQEMLGQGTFGQVAACICEEESDDSCLMASAGQPRSHFHTPHTSHTTATSSSQATGGVTGGISSSTAGNTNNKSLVAVKVIKNQPAYYHQARVEIGLLQFLNSRCDPDDKHHIVRMTDFFLFRKHLCLVFEKLDVNLFELLKRNSFRGLSLSLVQLFLRQILDSLAVLRDASIIHCDLKPENILLKNATSGEIKLIDFGSACFENRTVYSYIQSRFYRSPEVVLGSHYNVAIDMWSLGCVAAELFLGLPLFPGASEHDLLSRIIETLGNLPAWLLLESKNTDKFFRRQAVQGLDGQLIHRHVLLSRHEFEARNSGMRAHSGKRYFSHASLPDIIGAYPLRTGLSDEEVMKERTRRAAFTDFLLGVLDLDPKLRWTPRQAALHPFVTGASFQGPYQPQPDERQPLLPLAFEQQQQQSMSSESVSMFRTAAAAAAAGVPGSMPSQKQQQQVPVVGSIGSGSSSTLTAQAAVSAMNVNQQQSGVTMQQSGVTMQQVNRIAANQNLIATASAAAAAQGAAAASAHALPASAAAVAAGQHSAMVQAQAHAIAMATLQQMNPQFSFMAASGGHSIGSLAAAPSLGTSYGAGDFGGGGLVLSTASGGAGGGNNTGGGLPWSGIPTQLLGSSLPPPAHMFGMSGSSLGGQIMNGPTNTMAISAASAQQQQQQQQYSLQYQQMISAGQMMTRQQQPHTSQIQLGSTPSTHSYQPNQQQLLANPSARLHGFGEHGALMAAAAAAAPGVGGTAHPPSAGAPHYYTLPSHVSLHNNSFSNAQQNAMLGQSLSSHSLQLSHLSPADMQNVMFMAAHAAARQQAQQQQQQQYQLQVNAGQRQQQGLLLSASSVTGSDIAATSALYHPAHYLQQQQQQAGQLMHVNQLQLPAQQLVGFHVPGSTSTTGSRDSPATAAAAGNTQQQQQLQQQVSTSRRSSGGTASGQRRSHGGGSGSSPIHRQPKQQHAASTRLPLVQQQQQQEQQQAGHFQFSQQLAEMAVTGSSPTFMSHQFGGQNAVMVTPAAAAAAHGVIVAADGAAASTAAAAAAACSGTSTTRLPRRQALVAASRYEVSEDMALCADNGDMDIDLLVPLMMMGGDAAEDPPGRSGTIAGHRRGGRPAESGSSKGGLMNHNEQMTDAAAAAEVCSSVATAVGGSGAGEQAGSPLPSAVSPADWDPLYDEADNDLLFEGELSSEGLAAEILGDPAASSNLASGSASGTRGGSSALDHVLPLVLPSSHNMDNGVVISGSNLLGGYYPHGGRLSFQLDPPNPTAAGGPRGAGLAPKVDDDSSAAAVRGGFDSYLSSSDFNSSLYGQQQTALMMGAVTQHVHTNEQQQQLYSSSFRQGMGSLPYSGFVPPMMHLAAASTAGLAGQQYSNMAPSTDAQQQHVGPQSMMSSATATTATTATAAPFNVAGVISKHH</sequence>
<feature type="domain" description="Protein kinase" evidence="8">
    <location>
        <begin position="338"/>
        <end position="724"/>
    </location>
</feature>
<feature type="region of interest" description="Disordered" evidence="7">
    <location>
        <begin position="1425"/>
        <end position="1457"/>
    </location>
</feature>
<dbReference type="PANTHER" id="PTHR24058">
    <property type="entry name" value="DUAL SPECIFICITY PROTEIN KINASE"/>
    <property type="match status" value="1"/>
</dbReference>
<feature type="compositionally biased region" description="Low complexity" evidence="7">
    <location>
        <begin position="1598"/>
        <end position="1610"/>
    </location>
</feature>
<evidence type="ECO:0000256" key="4">
    <source>
        <dbReference type="ARBA" id="ARBA00022741"/>
    </source>
</evidence>
<keyword evidence="10" id="KW-1185">Reference proteome</keyword>
<dbReference type="SUPFAM" id="SSF56112">
    <property type="entry name" value="Protein kinase-like (PK-like)"/>
    <property type="match status" value="1"/>
</dbReference>
<feature type="region of interest" description="Disordered" evidence="7">
    <location>
        <begin position="1223"/>
        <end position="1314"/>
    </location>
</feature>
<dbReference type="InterPro" id="IPR000719">
    <property type="entry name" value="Prot_kinase_dom"/>
</dbReference>
<dbReference type="Gene3D" id="3.30.200.20">
    <property type="entry name" value="Phosphorylase Kinase, domain 1"/>
    <property type="match status" value="2"/>
</dbReference>
<feature type="region of interest" description="Disordered" evidence="7">
    <location>
        <begin position="1017"/>
        <end position="1044"/>
    </location>
</feature>
<dbReference type="Pfam" id="PF00069">
    <property type="entry name" value="Pkinase"/>
    <property type="match status" value="1"/>
</dbReference>
<evidence type="ECO:0000256" key="3">
    <source>
        <dbReference type="ARBA" id="ARBA00022679"/>
    </source>
</evidence>
<evidence type="ECO:0000256" key="7">
    <source>
        <dbReference type="SAM" id="MobiDB-lite"/>
    </source>
</evidence>
<dbReference type="Gene3D" id="1.10.510.10">
    <property type="entry name" value="Transferase(Phosphotransferase) domain 1"/>
    <property type="match status" value="1"/>
</dbReference>
<feature type="region of interest" description="Disordered" evidence="7">
    <location>
        <begin position="97"/>
        <end position="119"/>
    </location>
</feature>
<dbReference type="GO" id="GO:0005524">
    <property type="term" value="F:ATP binding"/>
    <property type="evidence" value="ECO:0007669"/>
    <property type="project" value="UniProtKB-KW"/>
</dbReference>
<keyword evidence="6" id="KW-0067">ATP-binding</keyword>
<dbReference type="PROSITE" id="PS00108">
    <property type="entry name" value="PROTEIN_KINASE_ST"/>
    <property type="match status" value="1"/>
</dbReference>
<name>A0A250WUA5_9CHLO</name>
<feature type="compositionally biased region" description="Polar residues" evidence="7">
    <location>
        <begin position="1705"/>
        <end position="1723"/>
    </location>
</feature>
<feature type="compositionally biased region" description="Low complexity" evidence="7">
    <location>
        <begin position="382"/>
        <end position="404"/>
    </location>
</feature>
<dbReference type="PROSITE" id="PS50011">
    <property type="entry name" value="PROTEIN_KINASE_DOM"/>
    <property type="match status" value="1"/>
</dbReference>
<evidence type="ECO:0000256" key="5">
    <source>
        <dbReference type="ARBA" id="ARBA00022777"/>
    </source>
</evidence>
<feature type="compositionally biased region" description="Low complexity" evidence="7">
    <location>
        <begin position="1238"/>
        <end position="1270"/>
    </location>
</feature>
<dbReference type="SMART" id="SM00220">
    <property type="entry name" value="S_TKc"/>
    <property type="match status" value="1"/>
</dbReference>
<protein>
    <recommendedName>
        <fullName evidence="8">Protein kinase domain-containing protein</fullName>
    </recommendedName>
</protein>
<dbReference type="EMBL" id="BEGY01000007">
    <property type="protein sequence ID" value="GAX74346.1"/>
    <property type="molecule type" value="Genomic_DNA"/>
</dbReference>
<feature type="region of interest" description="Disordered" evidence="7">
    <location>
        <begin position="1594"/>
        <end position="1614"/>
    </location>
</feature>
<accession>A0A250WUA5</accession>
<gene>
    <name evidence="9" type="ORF">CEUSTIGMA_g1795.t1</name>
</gene>
<evidence type="ECO:0000313" key="10">
    <source>
        <dbReference type="Proteomes" id="UP000232323"/>
    </source>
</evidence>
<evidence type="ECO:0000256" key="1">
    <source>
        <dbReference type="ARBA" id="ARBA00022527"/>
    </source>
</evidence>
<feature type="compositionally biased region" description="Polar residues" evidence="7">
    <location>
        <begin position="32"/>
        <end position="43"/>
    </location>
</feature>
<feature type="compositionally biased region" description="Low complexity" evidence="7">
    <location>
        <begin position="1301"/>
        <end position="1314"/>
    </location>
</feature>
<reference evidence="9 10" key="1">
    <citation type="submission" date="2017-08" db="EMBL/GenBank/DDBJ databases">
        <title>Acidophilic green algal genome provides insights into adaptation to an acidic environment.</title>
        <authorList>
            <person name="Hirooka S."/>
            <person name="Hirose Y."/>
            <person name="Kanesaki Y."/>
            <person name="Higuchi S."/>
            <person name="Fujiwara T."/>
            <person name="Onuma R."/>
            <person name="Era A."/>
            <person name="Ohbayashi R."/>
            <person name="Uzuka A."/>
            <person name="Nozaki H."/>
            <person name="Yoshikawa H."/>
            <person name="Miyagishima S.Y."/>
        </authorList>
    </citation>
    <scope>NUCLEOTIDE SEQUENCE [LARGE SCALE GENOMIC DNA]</scope>
    <source>
        <strain evidence="9 10">NIES-2499</strain>
    </source>
</reference>
<feature type="region of interest" description="Disordered" evidence="7">
    <location>
        <begin position="178"/>
        <end position="221"/>
    </location>
</feature>
<evidence type="ECO:0000259" key="8">
    <source>
        <dbReference type="PROSITE" id="PS50011"/>
    </source>
</evidence>